<dbReference type="EMBL" id="BMZO01000009">
    <property type="protein sequence ID" value="GHC77311.1"/>
    <property type="molecule type" value="Genomic_DNA"/>
</dbReference>
<dbReference type="Proteomes" id="UP000641137">
    <property type="component" value="Unassembled WGS sequence"/>
</dbReference>
<comment type="caution">
    <text evidence="1">The sequence shown here is derived from an EMBL/GenBank/DDBJ whole genome shotgun (WGS) entry which is preliminary data.</text>
</comment>
<dbReference type="GO" id="GO:0006313">
    <property type="term" value="P:DNA transposition"/>
    <property type="evidence" value="ECO:0007669"/>
    <property type="project" value="InterPro"/>
</dbReference>
<organism evidence="1 2">
    <name type="scientific">Limoniibacter endophyticus</name>
    <dbReference type="NCBI Taxonomy" id="1565040"/>
    <lineage>
        <taxon>Bacteria</taxon>
        <taxon>Pseudomonadati</taxon>
        <taxon>Pseudomonadota</taxon>
        <taxon>Alphaproteobacteria</taxon>
        <taxon>Hyphomicrobiales</taxon>
        <taxon>Bartonellaceae</taxon>
        <taxon>Limoniibacter</taxon>
    </lineage>
</organism>
<accession>A0A8J3DKE9</accession>
<evidence type="ECO:0000313" key="1">
    <source>
        <dbReference type="EMBL" id="GHC77311.1"/>
    </source>
</evidence>
<sequence>MQRRKFSREYKLEAVKLVRERGVSVAQAARDLDVHENVLVNGSGNMAPTLCRLFPATDR</sequence>
<proteinExistence type="predicted"/>
<reference evidence="1" key="1">
    <citation type="journal article" date="2014" name="Int. J. Syst. Evol. Microbiol.">
        <title>Complete genome sequence of Corynebacterium casei LMG S-19264T (=DSM 44701T), isolated from a smear-ripened cheese.</title>
        <authorList>
            <consortium name="US DOE Joint Genome Institute (JGI-PGF)"/>
            <person name="Walter F."/>
            <person name="Albersmeier A."/>
            <person name="Kalinowski J."/>
            <person name="Ruckert C."/>
        </authorList>
    </citation>
    <scope>NUCLEOTIDE SEQUENCE</scope>
    <source>
        <strain evidence="1">KCTC 42097</strain>
    </source>
</reference>
<dbReference type="GO" id="GO:0003677">
    <property type="term" value="F:DNA binding"/>
    <property type="evidence" value="ECO:0007669"/>
    <property type="project" value="InterPro"/>
</dbReference>
<gene>
    <name evidence="1" type="ORF">GCM10010136_28740</name>
</gene>
<dbReference type="AlphaFoldDB" id="A0A8J3DKE9"/>
<evidence type="ECO:0008006" key="3">
    <source>
        <dbReference type="Google" id="ProtNLM"/>
    </source>
</evidence>
<dbReference type="Pfam" id="PF01527">
    <property type="entry name" value="HTH_Tnp_1"/>
    <property type="match status" value="1"/>
</dbReference>
<dbReference type="InterPro" id="IPR009057">
    <property type="entry name" value="Homeodomain-like_sf"/>
</dbReference>
<keyword evidence="2" id="KW-1185">Reference proteome</keyword>
<evidence type="ECO:0000313" key="2">
    <source>
        <dbReference type="Proteomes" id="UP000641137"/>
    </source>
</evidence>
<reference evidence="1" key="2">
    <citation type="submission" date="2020-09" db="EMBL/GenBank/DDBJ databases">
        <authorList>
            <person name="Sun Q."/>
            <person name="Kim S."/>
        </authorList>
    </citation>
    <scope>NUCLEOTIDE SEQUENCE</scope>
    <source>
        <strain evidence="1">KCTC 42097</strain>
    </source>
</reference>
<dbReference type="InterPro" id="IPR002514">
    <property type="entry name" value="Transposase_8"/>
</dbReference>
<dbReference type="SUPFAM" id="SSF46689">
    <property type="entry name" value="Homeodomain-like"/>
    <property type="match status" value="1"/>
</dbReference>
<dbReference type="GO" id="GO:0004803">
    <property type="term" value="F:transposase activity"/>
    <property type="evidence" value="ECO:0007669"/>
    <property type="project" value="InterPro"/>
</dbReference>
<protein>
    <recommendedName>
        <fullName evidence="3">Transposase</fullName>
    </recommendedName>
</protein>
<name>A0A8J3DKE9_9HYPH</name>